<keyword evidence="3" id="KW-1185">Reference proteome</keyword>
<dbReference type="Proteomes" id="UP001449795">
    <property type="component" value="Chromosome"/>
</dbReference>
<organism evidence="2 3">
    <name type="scientific">Nguyenibacter vanlangensis</name>
    <dbReference type="NCBI Taxonomy" id="1216886"/>
    <lineage>
        <taxon>Bacteria</taxon>
        <taxon>Pseudomonadati</taxon>
        <taxon>Pseudomonadota</taxon>
        <taxon>Alphaproteobacteria</taxon>
        <taxon>Acetobacterales</taxon>
        <taxon>Acetobacteraceae</taxon>
        <taxon>Nguyenibacter</taxon>
    </lineage>
</organism>
<evidence type="ECO:0000256" key="1">
    <source>
        <dbReference type="SAM" id="MobiDB-lite"/>
    </source>
</evidence>
<dbReference type="RefSeq" id="WP_342628160.1">
    <property type="nucleotide sequence ID" value="NZ_CP152276.1"/>
</dbReference>
<dbReference type="EMBL" id="CP152276">
    <property type="protein sequence ID" value="XAE42421.1"/>
    <property type="molecule type" value="Genomic_DNA"/>
</dbReference>
<sequence length="106" mass="11215">MSGLRSAAPDIPLQAWCRAGTLRHAAPPARQPEDGPLPDNEAAAPPCGVPARGRLTRDLTLGCAWLAARSIQGLRRLGVLRPCHVSRLVPVILRMADAANRSPGNV</sequence>
<evidence type="ECO:0008006" key="4">
    <source>
        <dbReference type="Google" id="ProtNLM"/>
    </source>
</evidence>
<gene>
    <name evidence="2" type="ORF">AAC691_19555</name>
</gene>
<name>A0ABZ3D4D3_9PROT</name>
<accession>A0ABZ3D4D3</accession>
<evidence type="ECO:0000313" key="3">
    <source>
        <dbReference type="Proteomes" id="UP001449795"/>
    </source>
</evidence>
<evidence type="ECO:0000313" key="2">
    <source>
        <dbReference type="EMBL" id="XAE42421.1"/>
    </source>
</evidence>
<protein>
    <recommendedName>
        <fullName evidence="4">Transposase DDE domain-containing protein</fullName>
    </recommendedName>
</protein>
<feature type="region of interest" description="Disordered" evidence="1">
    <location>
        <begin position="24"/>
        <end position="49"/>
    </location>
</feature>
<proteinExistence type="predicted"/>
<reference evidence="2 3" key="1">
    <citation type="submission" date="2024-04" db="EMBL/GenBank/DDBJ databases">
        <title>Complete genome sequence of Nguyenibacter vanlangesis HBCM-1154, a strain capable of nitrogen fixation, IAA production, and phosphorus solubilization isolated from sugarcane soil.</title>
        <authorList>
            <person name="MY HANH P."/>
        </authorList>
    </citation>
    <scope>NUCLEOTIDE SEQUENCE [LARGE SCALE GENOMIC DNA]</scope>
    <source>
        <strain evidence="2 3">HBCM 1154</strain>
    </source>
</reference>